<dbReference type="SUPFAM" id="SSF53098">
    <property type="entry name" value="Ribonuclease H-like"/>
    <property type="match status" value="1"/>
</dbReference>
<dbReference type="EMBL" id="JARYMX010000007">
    <property type="protein sequence ID" value="KAJ9541764.1"/>
    <property type="molecule type" value="Genomic_DNA"/>
</dbReference>
<evidence type="ECO:0000256" key="6">
    <source>
        <dbReference type="ARBA" id="ARBA00022801"/>
    </source>
</evidence>
<keyword evidence="6" id="KW-0378">Hydrolase</keyword>
<evidence type="ECO:0000313" key="11">
    <source>
        <dbReference type="EMBL" id="KAJ9541764.1"/>
    </source>
</evidence>
<dbReference type="EC" id="2.7.7.49" evidence="1"/>
<dbReference type="Pfam" id="PF00078">
    <property type="entry name" value="RVT_1"/>
    <property type="match status" value="1"/>
</dbReference>
<dbReference type="Gene3D" id="3.10.10.10">
    <property type="entry name" value="HIV Type 1 Reverse Transcriptase, subunit A, domain 1"/>
    <property type="match status" value="1"/>
</dbReference>
<keyword evidence="7" id="KW-0695">RNA-directed DNA polymerase</keyword>
<keyword evidence="12" id="KW-1185">Reference proteome</keyword>
<feature type="region of interest" description="Disordered" evidence="9">
    <location>
        <begin position="1540"/>
        <end position="1569"/>
    </location>
</feature>
<dbReference type="InterPro" id="IPR036397">
    <property type="entry name" value="RNaseH_sf"/>
</dbReference>
<keyword evidence="4" id="KW-0540">Nuclease</keyword>
<dbReference type="InterPro" id="IPR043128">
    <property type="entry name" value="Rev_trsase/Diguanyl_cyclase"/>
</dbReference>
<gene>
    <name evidence="11" type="ORF">OSB04_028270</name>
</gene>
<dbReference type="Pfam" id="PF13650">
    <property type="entry name" value="Asp_protease_2"/>
    <property type="match status" value="1"/>
</dbReference>
<dbReference type="CDD" id="cd01647">
    <property type="entry name" value="RT_LTR"/>
    <property type="match status" value="1"/>
</dbReference>
<dbReference type="GO" id="GO:0004519">
    <property type="term" value="F:endonuclease activity"/>
    <property type="evidence" value="ECO:0007669"/>
    <property type="project" value="UniProtKB-KW"/>
</dbReference>
<evidence type="ECO:0000256" key="3">
    <source>
        <dbReference type="ARBA" id="ARBA00022695"/>
    </source>
</evidence>
<feature type="compositionally biased region" description="Polar residues" evidence="9">
    <location>
        <begin position="1547"/>
        <end position="1569"/>
    </location>
</feature>
<evidence type="ECO:0000256" key="8">
    <source>
        <dbReference type="ARBA" id="ARBA00023268"/>
    </source>
</evidence>
<dbReference type="InterPro" id="IPR000477">
    <property type="entry name" value="RT_dom"/>
</dbReference>
<evidence type="ECO:0000256" key="5">
    <source>
        <dbReference type="ARBA" id="ARBA00022759"/>
    </source>
</evidence>
<dbReference type="PANTHER" id="PTHR37984">
    <property type="entry name" value="PROTEIN CBG26694"/>
    <property type="match status" value="1"/>
</dbReference>
<accession>A0AA38SGX2</accession>
<dbReference type="Gene3D" id="3.30.420.10">
    <property type="entry name" value="Ribonuclease H-like superfamily/Ribonuclease H"/>
    <property type="match status" value="1"/>
</dbReference>
<evidence type="ECO:0000256" key="2">
    <source>
        <dbReference type="ARBA" id="ARBA00022679"/>
    </source>
</evidence>
<keyword evidence="5" id="KW-0255">Endonuclease</keyword>
<dbReference type="SUPFAM" id="SSF56672">
    <property type="entry name" value="DNA/RNA polymerases"/>
    <property type="match status" value="1"/>
</dbReference>
<dbReference type="PROSITE" id="PS50994">
    <property type="entry name" value="INTEGRASE"/>
    <property type="match status" value="1"/>
</dbReference>
<dbReference type="InterPro" id="IPR043502">
    <property type="entry name" value="DNA/RNA_pol_sf"/>
</dbReference>
<evidence type="ECO:0000256" key="1">
    <source>
        <dbReference type="ARBA" id="ARBA00012493"/>
    </source>
</evidence>
<feature type="region of interest" description="Disordered" evidence="9">
    <location>
        <begin position="281"/>
        <end position="313"/>
    </location>
</feature>
<dbReference type="InterPro" id="IPR005162">
    <property type="entry name" value="Retrotrans_gag_dom"/>
</dbReference>
<evidence type="ECO:0000256" key="7">
    <source>
        <dbReference type="ARBA" id="ARBA00022918"/>
    </source>
</evidence>
<dbReference type="InterPro" id="IPR012337">
    <property type="entry name" value="RNaseH-like_sf"/>
</dbReference>
<dbReference type="InterPro" id="IPR041373">
    <property type="entry name" value="RT_RNaseH"/>
</dbReference>
<dbReference type="Gene3D" id="2.40.70.10">
    <property type="entry name" value="Acid Proteases"/>
    <property type="match status" value="1"/>
</dbReference>
<dbReference type="Pfam" id="PF17917">
    <property type="entry name" value="RT_RNaseH"/>
    <property type="match status" value="1"/>
</dbReference>
<evidence type="ECO:0000313" key="12">
    <source>
        <dbReference type="Proteomes" id="UP001172457"/>
    </source>
</evidence>
<organism evidence="11 12">
    <name type="scientific">Centaurea solstitialis</name>
    <name type="common">yellow star-thistle</name>
    <dbReference type="NCBI Taxonomy" id="347529"/>
    <lineage>
        <taxon>Eukaryota</taxon>
        <taxon>Viridiplantae</taxon>
        <taxon>Streptophyta</taxon>
        <taxon>Embryophyta</taxon>
        <taxon>Tracheophyta</taxon>
        <taxon>Spermatophyta</taxon>
        <taxon>Magnoliopsida</taxon>
        <taxon>eudicotyledons</taxon>
        <taxon>Gunneridae</taxon>
        <taxon>Pentapetalae</taxon>
        <taxon>asterids</taxon>
        <taxon>campanulids</taxon>
        <taxon>Asterales</taxon>
        <taxon>Asteraceae</taxon>
        <taxon>Carduoideae</taxon>
        <taxon>Cardueae</taxon>
        <taxon>Centaureinae</taxon>
        <taxon>Centaurea</taxon>
    </lineage>
</organism>
<evidence type="ECO:0000256" key="4">
    <source>
        <dbReference type="ARBA" id="ARBA00022722"/>
    </source>
</evidence>
<dbReference type="GO" id="GO:0003964">
    <property type="term" value="F:RNA-directed DNA polymerase activity"/>
    <property type="evidence" value="ECO:0007669"/>
    <property type="project" value="UniProtKB-KW"/>
</dbReference>
<keyword evidence="8" id="KW-0511">Multifunctional enzyme</keyword>
<feature type="domain" description="Integrase catalytic" evidence="10">
    <location>
        <begin position="992"/>
        <end position="1158"/>
    </location>
</feature>
<dbReference type="Pfam" id="PF00665">
    <property type="entry name" value="rve"/>
    <property type="match status" value="1"/>
</dbReference>
<reference evidence="11" key="1">
    <citation type="submission" date="2023-03" db="EMBL/GenBank/DDBJ databases">
        <title>Chromosome-scale reference genome and RAD-based genetic map of yellow starthistle (Centaurea solstitialis) reveal putative structural variation and QTLs associated with invader traits.</title>
        <authorList>
            <person name="Reatini B."/>
            <person name="Cang F.A."/>
            <person name="Jiang Q."/>
            <person name="Mckibben M.T.W."/>
            <person name="Barker M.S."/>
            <person name="Rieseberg L.H."/>
            <person name="Dlugosch K.M."/>
        </authorList>
    </citation>
    <scope>NUCLEOTIDE SEQUENCE</scope>
    <source>
        <strain evidence="11">CAN-66</strain>
        <tissue evidence="11">Leaf</tissue>
    </source>
</reference>
<evidence type="ECO:0000256" key="9">
    <source>
        <dbReference type="SAM" id="MobiDB-lite"/>
    </source>
</evidence>
<dbReference type="CDD" id="cd00303">
    <property type="entry name" value="retropepsin_like"/>
    <property type="match status" value="1"/>
</dbReference>
<keyword evidence="3" id="KW-0548">Nucleotidyltransferase</keyword>
<dbReference type="InterPro" id="IPR041577">
    <property type="entry name" value="RT_RNaseH_2"/>
</dbReference>
<proteinExistence type="predicted"/>
<evidence type="ECO:0000259" key="10">
    <source>
        <dbReference type="PROSITE" id="PS50994"/>
    </source>
</evidence>
<dbReference type="GO" id="GO:0016787">
    <property type="term" value="F:hydrolase activity"/>
    <property type="evidence" value="ECO:0007669"/>
    <property type="project" value="UniProtKB-KW"/>
</dbReference>
<dbReference type="InterPro" id="IPR001584">
    <property type="entry name" value="Integrase_cat-core"/>
</dbReference>
<dbReference type="GO" id="GO:0003676">
    <property type="term" value="F:nucleic acid binding"/>
    <property type="evidence" value="ECO:0007669"/>
    <property type="project" value="InterPro"/>
</dbReference>
<dbReference type="FunFam" id="3.30.70.270:FF:000020">
    <property type="entry name" value="Transposon Tf2-6 polyprotein-like Protein"/>
    <property type="match status" value="1"/>
</dbReference>
<dbReference type="PANTHER" id="PTHR37984:SF5">
    <property type="entry name" value="PROTEIN NYNRIN-LIKE"/>
    <property type="match status" value="1"/>
</dbReference>
<protein>
    <recommendedName>
        <fullName evidence="1">RNA-directed DNA polymerase</fullName>
        <ecNumber evidence="1">2.7.7.49</ecNumber>
    </recommendedName>
</protein>
<dbReference type="GO" id="GO:0015074">
    <property type="term" value="P:DNA integration"/>
    <property type="evidence" value="ECO:0007669"/>
    <property type="project" value="InterPro"/>
</dbReference>
<dbReference type="InterPro" id="IPR021109">
    <property type="entry name" value="Peptidase_aspartic_dom_sf"/>
</dbReference>
<sequence>MINTISFDGEPSRNPYQHLEAFEDICDLVNTKEDEVKFRVFPFTLTNKAKDWFKKLPLGSIITWDDLKSAFLSRYFPISRANKIRAEIRNFKQGKDSLVKAWGRYKDLFLIFQNHGIDNREMIDVFYAGLTNDSRLRLDSSCGGIFPYKTVKEARKLLDDMEAHYLDWSTDEEQEENQPAHLNVVSSPEEHIHATEDSTETPNPLSKPYGGVIEQLFHQFSQEQGKMGADAELKMQGFVNFIAGLHQGTYQFLRDIKETFPHMEAKAQAEVFTTTRGGKVVEPEVESPSRPTKEVREEAVRPRESATPHVPTRVPYPARLRKEKKEAQYRNFIDLIKRVDVNVPLVDLIAGAPSYARFLKELVANNARMGTEEIAFLNAEYSATLSDTLKKGDPGSFIIPCYFGKSVSCRALADLGASINLMPLSFYQKLGLKDLKSTRMTIQLADRSIKYPVGVAEDVIVQVDRFEFPADFVILDIKDEVKVPLILGRPFLNTASAIIHVAKRELSLGIGEDRITLSIDGIPDYNESINTLDSIDDFTKPFESEPNDYLFESGELEESLSIEKRWDATVEEEEEEFEEEDKVRVKTSLEEPPDLELKDLPEHLEYQFLEDNFKPCVQKQRRFNPKMQEVVKKEVIKLLDTGIIYPISDSPWVSPVQVVPKKGGLTVVTNDNNELVPTRTVTGWRVCIDYRKLNDATRKDHFPLPFIDQMLERLAGNEYYCFLDGFSGYFQIPIDPEDQEKTTFTCPFGTFAYRRMPFGLDRVLARCEESHLVLNWEKCHFMVREGIVLGHKISKDGLEVDKAKIDTILKLPPPTNIKGVRSFLGHAGFYRRFIQDFSKISRPLTKLLEKDAPFIFYEKCISAFETLKRHLTNAPIMVPTDWDQPFEIMCDASDYAVGAVFFFFGRGIPDHIGPRPSVQFLVYTDHSALKYLFAKPDAKPRLIRWILLLQEFDIETIGEDPIPWYADFANYLAAGVLVKGMTHQQKGNITKKDEMPQQSISVSEVFDVWGIDFMGPFLDSRGNKYILVAVDYVSKWAEAKASPTNDAKVVVNFVKSLVCRYGCPKAIISDRGTHFANYLLEKTLKRYGVHHRFSTAYHPQANGQAENTNRALKRILEKTVDNNPKIWSQKLEDALWAYRTAYKTPIGSTPYRMLYGKACHLPFEFEYKALWALKKVHLEYIATLVKGNCNPNNFQKQPNSSHFAIAKFQISRRERASSSRNVQDHPCLSFDSDNILRSEKMSLMIELDRLKKWEVEIGSIVDLHFVEEIGFGDRLSSLLRREYRDHFGVLCFVSNDWEKALKTHEPIYYELVLEFLATFSFDVEAYEEDRFDGPCIRLRLLGEWYGITLPRFGVLLGFFTAAQSRSEYFSHYFLTGACEPSAEFVGTDFWATIGSGSYIQSNTKESSITLPEHRLLHRMLVHSFAYRRAIKEKVPKGDLWLLSRLVNRNAITNLSYVMAKMFQNVGKVHDKAGTGLCGGHFITVIAEKLGTLTPNVCETLTKLSPMGFLDKVLFRSMKLLASGPRRGTFVWIGDATPNEGPIGMATSPPQQTFPGQSSNPPPANQQGTGSIHEAIQGLSEQMGVEHHEMMERLDRISYDMYGVRRELSWVAASMSEYFESVGHAPSAPLEPHPVWRDSDDGPAGYSTYDEWAFENRN</sequence>
<name>A0AA38SGX2_9ASTR</name>
<keyword evidence="2" id="KW-0808">Transferase</keyword>
<dbReference type="Proteomes" id="UP001172457">
    <property type="component" value="Chromosome 7"/>
</dbReference>
<dbReference type="Pfam" id="PF17919">
    <property type="entry name" value="RT_RNaseH_2"/>
    <property type="match status" value="1"/>
</dbReference>
<dbReference type="InterPro" id="IPR050951">
    <property type="entry name" value="Retrovirus_Pol_polyprotein"/>
</dbReference>
<feature type="compositionally biased region" description="Basic and acidic residues" evidence="9">
    <location>
        <begin position="291"/>
        <end position="306"/>
    </location>
</feature>
<comment type="caution">
    <text evidence="11">The sequence shown here is derived from an EMBL/GenBank/DDBJ whole genome shotgun (WGS) entry which is preliminary data.</text>
</comment>
<dbReference type="Pfam" id="PF03732">
    <property type="entry name" value="Retrotrans_gag"/>
    <property type="match status" value="1"/>
</dbReference>
<dbReference type="Gene3D" id="3.30.70.270">
    <property type="match status" value="1"/>
</dbReference>